<keyword evidence="1" id="KW-0040">ANK repeat</keyword>
<dbReference type="PANTHER" id="PTHR22677:SF4">
    <property type="entry name" value="USHER SYNDROME TYPE-1G PROTEIN-LIKE PROTEIN"/>
    <property type="match status" value="1"/>
</dbReference>
<dbReference type="EMBL" id="CAJOAZ010000030">
    <property type="protein sequence ID" value="CAF3497376.1"/>
    <property type="molecule type" value="Genomic_DNA"/>
</dbReference>
<proteinExistence type="predicted"/>
<feature type="repeat" description="ANK" evidence="1">
    <location>
        <begin position="37"/>
        <end position="69"/>
    </location>
</feature>
<dbReference type="InterPro" id="IPR002110">
    <property type="entry name" value="Ankyrin_rpt"/>
</dbReference>
<dbReference type="PROSITE" id="PS50088">
    <property type="entry name" value="ANK_REPEAT"/>
    <property type="match status" value="1"/>
</dbReference>
<dbReference type="Proteomes" id="UP000663845">
    <property type="component" value="Unassembled WGS sequence"/>
</dbReference>
<gene>
    <name evidence="2" type="ORF">JYZ213_LOCUS7073</name>
    <name evidence="3" type="ORF">OXD698_LOCUS1107</name>
</gene>
<dbReference type="InterPro" id="IPR039323">
    <property type="entry name" value="ANKRD_45/46/60"/>
</dbReference>
<dbReference type="PROSITE" id="PS50297">
    <property type="entry name" value="ANK_REP_REGION"/>
    <property type="match status" value="1"/>
</dbReference>
<organism evidence="2 4">
    <name type="scientific">Adineta steineri</name>
    <dbReference type="NCBI Taxonomy" id="433720"/>
    <lineage>
        <taxon>Eukaryota</taxon>
        <taxon>Metazoa</taxon>
        <taxon>Spiralia</taxon>
        <taxon>Gnathifera</taxon>
        <taxon>Rotifera</taxon>
        <taxon>Eurotatoria</taxon>
        <taxon>Bdelloidea</taxon>
        <taxon>Adinetida</taxon>
        <taxon>Adinetidae</taxon>
        <taxon>Adineta</taxon>
    </lineage>
</organism>
<sequence length="167" mass="18959">MSEVSPFYLACRNGDLATIQRLLPNMSNDEKNRVEPNGSTALHAASYFGHHAIVKLLLKNGCATWIRNKYSNAPCDEAHDDEIRQLFRRPDRGDGSHRFASVEDCFSVVTRDVSSGSSKMEDDDNIPKGWVDGYKHVGTAREREATVQQIVHAQMMKYCLKKFQVRR</sequence>
<name>A0A813VAR6_9BILA</name>
<protein>
    <submittedName>
        <fullName evidence="2">Uncharacterized protein</fullName>
    </submittedName>
</protein>
<dbReference type="Gene3D" id="1.25.40.20">
    <property type="entry name" value="Ankyrin repeat-containing domain"/>
    <property type="match status" value="1"/>
</dbReference>
<dbReference type="Proteomes" id="UP000663844">
    <property type="component" value="Unassembled WGS sequence"/>
</dbReference>
<evidence type="ECO:0000313" key="3">
    <source>
        <dbReference type="EMBL" id="CAF3497376.1"/>
    </source>
</evidence>
<evidence type="ECO:0000313" key="4">
    <source>
        <dbReference type="Proteomes" id="UP000663845"/>
    </source>
</evidence>
<reference evidence="2" key="1">
    <citation type="submission" date="2021-02" db="EMBL/GenBank/DDBJ databases">
        <authorList>
            <person name="Nowell W R."/>
        </authorList>
    </citation>
    <scope>NUCLEOTIDE SEQUENCE</scope>
</reference>
<comment type="caution">
    <text evidence="2">The sequence shown here is derived from an EMBL/GenBank/DDBJ whole genome shotgun (WGS) entry which is preliminary data.</text>
</comment>
<evidence type="ECO:0000313" key="2">
    <source>
        <dbReference type="EMBL" id="CAF0835523.1"/>
    </source>
</evidence>
<dbReference type="PANTHER" id="PTHR22677">
    <property type="entry name" value="ANKYRIN REPEAT DOMAIN-CONTAINING PROTEIN 60"/>
    <property type="match status" value="1"/>
</dbReference>
<evidence type="ECO:0000256" key="1">
    <source>
        <dbReference type="PROSITE-ProRule" id="PRU00023"/>
    </source>
</evidence>
<accession>A0A813VAR6</accession>
<dbReference type="AlphaFoldDB" id="A0A813VAR6"/>
<dbReference type="EMBL" id="CAJNOG010000045">
    <property type="protein sequence ID" value="CAF0835523.1"/>
    <property type="molecule type" value="Genomic_DNA"/>
</dbReference>
<dbReference type="SMART" id="SM00248">
    <property type="entry name" value="ANK"/>
    <property type="match status" value="2"/>
</dbReference>
<dbReference type="SUPFAM" id="SSF48403">
    <property type="entry name" value="Ankyrin repeat"/>
    <property type="match status" value="1"/>
</dbReference>
<dbReference type="Pfam" id="PF12796">
    <property type="entry name" value="Ank_2"/>
    <property type="match status" value="1"/>
</dbReference>
<dbReference type="InterPro" id="IPR036770">
    <property type="entry name" value="Ankyrin_rpt-contain_sf"/>
</dbReference>